<accession>A0A8T0S0S0</accession>
<name>A0A8T0S0S0_PANVG</name>
<evidence type="ECO:0000313" key="2">
    <source>
        <dbReference type="Proteomes" id="UP000823388"/>
    </source>
</evidence>
<keyword evidence="2" id="KW-1185">Reference proteome</keyword>
<comment type="caution">
    <text evidence="1">The sequence shown here is derived from an EMBL/GenBank/DDBJ whole genome shotgun (WGS) entry which is preliminary data.</text>
</comment>
<protein>
    <submittedName>
        <fullName evidence="1">Uncharacterized protein</fullName>
    </submittedName>
</protein>
<gene>
    <name evidence="1" type="ORF">PVAP13_5NG534586</name>
</gene>
<dbReference type="EMBL" id="CM029046">
    <property type="protein sequence ID" value="KAG2592241.1"/>
    <property type="molecule type" value="Genomic_DNA"/>
</dbReference>
<sequence>MAQIGSCLAAQFGFIVGMAPFSTHRLVHRTNYSVLCTFSVISQVFDELFF</sequence>
<proteinExistence type="predicted"/>
<dbReference type="Proteomes" id="UP000823388">
    <property type="component" value="Chromosome 5N"/>
</dbReference>
<evidence type="ECO:0000313" key="1">
    <source>
        <dbReference type="EMBL" id="KAG2592241.1"/>
    </source>
</evidence>
<reference evidence="1" key="1">
    <citation type="submission" date="2020-05" db="EMBL/GenBank/DDBJ databases">
        <title>WGS assembly of Panicum virgatum.</title>
        <authorList>
            <person name="Lovell J.T."/>
            <person name="Jenkins J."/>
            <person name="Shu S."/>
            <person name="Juenger T.E."/>
            <person name="Schmutz J."/>
        </authorList>
    </citation>
    <scope>NUCLEOTIDE SEQUENCE</scope>
    <source>
        <strain evidence="1">AP13</strain>
    </source>
</reference>
<organism evidence="1 2">
    <name type="scientific">Panicum virgatum</name>
    <name type="common">Blackwell switchgrass</name>
    <dbReference type="NCBI Taxonomy" id="38727"/>
    <lineage>
        <taxon>Eukaryota</taxon>
        <taxon>Viridiplantae</taxon>
        <taxon>Streptophyta</taxon>
        <taxon>Embryophyta</taxon>
        <taxon>Tracheophyta</taxon>
        <taxon>Spermatophyta</taxon>
        <taxon>Magnoliopsida</taxon>
        <taxon>Liliopsida</taxon>
        <taxon>Poales</taxon>
        <taxon>Poaceae</taxon>
        <taxon>PACMAD clade</taxon>
        <taxon>Panicoideae</taxon>
        <taxon>Panicodae</taxon>
        <taxon>Paniceae</taxon>
        <taxon>Panicinae</taxon>
        <taxon>Panicum</taxon>
        <taxon>Panicum sect. Hiantes</taxon>
    </lineage>
</organism>
<dbReference type="AlphaFoldDB" id="A0A8T0S0S0"/>